<protein>
    <submittedName>
        <fullName evidence="2">Uncharacterized protein</fullName>
    </submittedName>
</protein>
<feature type="chain" id="PRO_5031081383" evidence="1">
    <location>
        <begin position="20"/>
        <end position="107"/>
    </location>
</feature>
<comment type="caution">
    <text evidence="2">The sequence shown here is derived from an EMBL/GenBank/DDBJ whole genome shotgun (WGS) entry which is preliminary data.</text>
</comment>
<sequence length="107" mass="11856">MHRLLLAACGLFLPCFALAHDIPNDVTVQMFIKPEGQHLHMLVRVPLKAMRDISFPLRGPGYLDFARAGALLPGAAKLWIAGFFEMYEGNRLLSNPQVIATRISLPS</sequence>
<feature type="signal peptide" evidence="1">
    <location>
        <begin position="1"/>
        <end position="19"/>
    </location>
</feature>
<name>A0A7V8T049_9BACT</name>
<gene>
    <name evidence="2" type="ORF">HRJ53_25710</name>
</gene>
<evidence type="ECO:0000313" key="3">
    <source>
        <dbReference type="Proteomes" id="UP000567293"/>
    </source>
</evidence>
<organism evidence="2 3">
    <name type="scientific">Candidatus Acidiferrum panamense</name>
    <dbReference type="NCBI Taxonomy" id="2741543"/>
    <lineage>
        <taxon>Bacteria</taxon>
        <taxon>Pseudomonadati</taxon>
        <taxon>Acidobacteriota</taxon>
        <taxon>Terriglobia</taxon>
        <taxon>Candidatus Acidiferrales</taxon>
        <taxon>Candidatus Acidiferrum</taxon>
    </lineage>
</organism>
<feature type="non-terminal residue" evidence="2">
    <location>
        <position position="107"/>
    </location>
</feature>
<evidence type="ECO:0000256" key="1">
    <source>
        <dbReference type="SAM" id="SignalP"/>
    </source>
</evidence>
<dbReference type="AlphaFoldDB" id="A0A7V8T049"/>
<proteinExistence type="predicted"/>
<reference evidence="2" key="1">
    <citation type="submission" date="2020-06" db="EMBL/GenBank/DDBJ databases">
        <title>Legume-microbial interactions unlock mineral nutrients during tropical forest succession.</title>
        <authorList>
            <person name="Epihov D.Z."/>
        </authorList>
    </citation>
    <scope>NUCLEOTIDE SEQUENCE [LARGE SCALE GENOMIC DNA]</scope>
    <source>
        <strain evidence="2">Pan2503</strain>
    </source>
</reference>
<keyword evidence="1" id="KW-0732">Signal</keyword>
<dbReference type="EMBL" id="JACDQQ010002480">
    <property type="protein sequence ID" value="MBA0088397.1"/>
    <property type="molecule type" value="Genomic_DNA"/>
</dbReference>
<evidence type="ECO:0000313" key="2">
    <source>
        <dbReference type="EMBL" id="MBA0088397.1"/>
    </source>
</evidence>
<dbReference type="Proteomes" id="UP000567293">
    <property type="component" value="Unassembled WGS sequence"/>
</dbReference>
<accession>A0A7V8T049</accession>
<keyword evidence="3" id="KW-1185">Reference proteome</keyword>